<organism evidence="3 4">
    <name type="scientific">OM182 bacterium BACL3 MAG-120507-bin80</name>
    <dbReference type="NCBI Taxonomy" id="1655577"/>
    <lineage>
        <taxon>Bacteria</taxon>
        <taxon>Pseudomonadati</taxon>
        <taxon>Pseudomonadota</taxon>
        <taxon>Gammaproteobacteria</taxon>
        <taxon>OMG group</taxon>
        <taxon>OM182 clade</taxon>
    </lineage>
</organism>
<dbReference type="InterPro" id="IPR012338">
    <property type="entry name" value="Beta-lactam/transpept-like"/>
</dbReference>
<dbReference type="SUPFAM" id="SSF56601">
    <property type="entry name" value="beta-lactamase/transpeptidase-like"/>
    <property type="match status" value="1"/>
</dbReference>
<dbReference type="InterPro" id="IPR051478">
    <property type="entry name" value="Beta-lactamase-like_AB/R"/>
</dbReference>
<reference evidence="3 4" key="1">
    <citation type="submission" date="2015-10" db="EMBL/GenBank/DDBJ databases">
        <title>Metagenome-Assembled Genomes uncover a global brackish microbiome.</title>
        <authorList>
            <person name="Hugerth L.W."/>
            <person name="Larsson J."/>
            <person name="Alneberg J."/>
            <person name="Lindh M.V."/>
            <person name="Legrand C."/>
            <person name="Pinhassi J."/>
            <person name="Andersson A.F."/>
        </authorList>
    </citation>
    <scope>NUCLEOTIDE SEQUENCE [LARGE SCALE GENOMIC DNA]</scope>
    <source>
        <strain evidence="3">BACL4 MAG-120507-bin80</strain>
    </source>
</reference>
<comment type="similarity">
    <text evidence="1">Belongs to the beta-lactamase family.</text>
</comment>
<dbReference type="EMBL" id="LIBB01000014">
    <property type="protein sequence ID" value="KRO73259.1"/>
    <property type="molecule type" value="Genomic_DNA"/>
</dbReference>
<sequence>MPPINSGSGYAGRKSFLGSQLLVVLINAVMSGAVLGDYDPAPFLAWVDETKTAIDIPGVAVAIVSREEVLHLETWGQRTVDKSPLVTSNSVFRIASMSKTFAGTAATLLVDSNQRSWDSRLSEIFPDMRLGNGRSYRDITFRQVASHSTGLMPHSYSNLLDDGVEYAKIKPRFGDIPAVCKPGTCYGYQNVVFSLIADVVEESTGEGYERYIEEKLFRPLGMTTASVGLDPFVASDNATSPHRLVRKQWRPTSTNPAYYSAAPAAGINASVFDMALWLRANLGGFPEVLSPSMLNELQTPVIETPRGNYFNRWEGIEKAYYAIGWRVFDIDGVRVIHHGGGVRGYRSEMAFIPSANIGMVLLFNGETNAANEAVPAFLRGLK</sequence>
<accession>A0A0R2SIW5</accession>
<dbReference type="AlphaFoldDB" id="A0A0R2SIW5"/>
<dbReference type="Proteomes" id="UP000051934">
    <property type="component" value="Unassembled WGS sequence"/>
</dbReference>
<evidence type="ECO:0000313" key="4">
    <source>
        <dbReference type="Proteomes" id="UP000051934"/>
    </source>
</evidence>
<dbReference type="InterPro" id="IPR001466">
    <property type="entry name" value="Beta-lactam-related"/>
</dbReference>
<name>A0A0R2SIW5_9GAMM</name>
<dbReference type="Pfam" id="PF00144">
    <property type="entry name" value="Beta-lactamase"/>
    <property type="match status" value="1"/>
</dbReference>
<proteinExistence type="inferred from homology"/>
<evidence type="ECO:0000313" key="3">
    <source>
        <dbReference type="EMBL" id="KRO73259.1"/>
    </source>
</evidence>
<dbReference type="PANTHER" id="PTHR22935:SF95">
    <property type="entry name" value="BETA-LACTAMASE-LIKE 1-RELATED"/>
    <property type="match status" value="1"/>
</dbReference>
<protein>
    <recommendedName>
        <fullName evidence="2">Beta-lactamase-related domain-containing protein</fullName>
    </recommendedName>
</protein>
<evidence type="ECO:0000256" key="1">
    <source>
        <dbReference type="ARBA" id="ARBA00038473"/>
    </source>
</evidence>
<gene>
    <name evidence="3" type="ORF">ABR69_09700</name>
</gene>
<evidence type="ECO:0000259" key="2">
    <source>
        <dbReference type="Pfam" id="PF00144"/>
    </source>
</evidence>
<comment type="caution">
    <text evidence="3">The sequence shown here is derived from an EMBL/GenBank/DDBJ whole genome shotgun (WGS) entry which is preliminary data.</text>
</comment>
<feature type="domain" description="Beta-lactamase-related" evidence="2">
    <location>
        <begin position="47"/>
        <end position="373"/>
    </location>
</feature>
<dbReference type="Gene3D" id="3.40.710.10">
    <property type="entry name" value="DD-peptidase/beta-lactamase superfamily"/>
    <property type="match status" value="1"/>
</dbReference>
<dbReference type="PANTHER" id="PTHR22935">
    <property type="entry name" value="PENICILLIN-BINDING PROTEIN"/>
    <property type="match status" value="1"/>
</dbReference>